<name>A0A5C1YC09_9MICO</name>
<keyword evidence="3 4" id="KW-0548">Nucleotidyltransferase</keyword>
<dbReference type="EC" id="2.7.7.60" evidence="4"/>
<dbReference type="OrthoDB" id="9802561at2"/>
<dbReference type="KEGG" id="ail:FLP10_03170"/>
<dbReference type="Pfam" id="PF00106">
    <property type="entry name" value="adh_short"/>
    <property type="match status" value="1"/>
</dbReference>
<dbReference type="CDD" id="cd05233">
    <property type="entry name" value="SDR_c"/>
    <property type="match status" value="1"/>
</dbReference>
<dbReference type="Gene3D" id="3.40.50.720">
    <property type="entry name" value="NAD(P)-binding Rossmann-like Domain"/>
    <property type="match status" value="1"/>
</dbReference>
<dbReference type="GO" id="GO:0019288">
    <property type="term" value="P:isopentenyl diphosphate biosynthetic process, methylerythritol 4-phosphate pathway"/>
    <property type="evidence" value="ECO:0007669"/>
    <property type="project" value="UniProtKB-UniRule"/>
</dbReference>
<dbReference type="Pfam" id="PF01128">
    <property type="entry name" value="IspD"/>
    <property type="match status" value="1"/>
</dbReference>
<dbReference type="FunFam" id="3.90.550.10:FF:000003">
    <property type="entry name" value="2-C-methyl-D-erythritol 4-phosphate cytidylyltransferase"/>
    <property type="match status" value="1"/>
</dbReference>
<feature type="site" description="Transition state stabilizer" evidence="4">
    <location>
        <position position="29"/>
    </location>
</feature>
<dbReference type="InterPro" id="IPR050088">
    <property type="entry name" value="IspD/TarI_cytidylyltransf_bact"/>
</dbReference>
<dbReference type="InterPro" id="IPR036291">
    <property type="entry name" value="NAD(P)-bd_dom_sf"/>
</dbReference>
<dbReference type="InterPro" id="IPR020904">
    <property type="entry name" value="Sc_DH/Rdtase_CS"/>
</dbReference>
<dbReference type="SUPFAM" id="SSF53448">
    <property type="entry name" value="Nucleotide-diphospho-sugar transferases"/>
    <property type="match status" value="1"/>
</dbReference>
<accession>A0A5C1YC09</accession>
<dbReference type="InterPro" id="IPR001228">
    <property type="entry name" value="IspD"/>
</dbReference>
<dbReference type="PRINTS" id="PR00080">
    <property type="entry name" value="SDRFAMILY"/>
</dbReference>
<dbReference type="UniPathway" id="UPA00056">
    <property type="reaction ID" value="UER00093"/>
</dbReference>
<dbReference type="InterPro" id="IPR034683">
    <property type="entry name" value="IspD/TarI"/>
</dbReference>
<dbReference type="PANTHER" id="PTHR32125">
    <property type="entry name" value="2-C-METHYL-D-ERYTHRITOL 4-PHOSPHATE CYTIDYLYLTRANSFERASE, CHLOROPLASTIC"/>
    <property type="match status" value="1"/>
</dbReference>
<comment type="pathway">
    <text evidence="4">Isoprenoid biosynthesis; isopentenyl diphosphate biosynthesis via DXP pathway; isopentenyl diphosphate from 1-deoxy-D-xylulose 5-phosphate: step 2/6.</text>
</comment>
<gene>
    <name evidence="4" type="primary">ispD</name>
    <name evidence="6" type="ORF">FLP10_03170</name>
</gene>
<evidence type="ECO:0000256" key="5">
    <source>
        <dbReference type="RuleBase" id="RU000363"/>
    </source>
</evidence>
<dbReference type="NCBIfam" id="NF001183">
    <property type="entry name" value="PRK00155.1-3"/>
    <property type="match status" value="1"/>
</dbReference>
<feature type="site" description="Positions MEP for the nucleophilic attack" evidence="4">
    <location>
        <position position="224"/>
    </location>
</feature>
<feature type="site" description="Transition state stabilizer" evidence="4">
    <location>
        <position position="22"/>
    </location>
</feature>
<dbReference type="Gene3D" id="3.90.550.10">
    <property type="entry name" value="Spore Coat Polysaccharide Biosynthesis Protein SpsA, Chain A"/>
    <property type="match status" value="1"/>
</dbReference>
<dbReference type="HAMAP" id="MF_00108">
    <property type="entry name" value="IspD"/>
    <property type="match status" value="1"/>
</dbReference>
<comment type="catalytic activity">
    <reaction evidence="4">
        <text>2-C-methyl-D-erythritol 4-phosphate + CTP + H(+) = 4-CDP-2-C-methyl-D-erythritol + diphosphate</text>
        <dbReference type="Rhea" id="RHEA:13429"/>
        <dbReference type="ChEBI" id="CHEBI:15378"/>
        <dbReference type="ChEBI" id="CHEBI:33019"/>
        <dbReference type="ChEBI" id="CHEBI:37563"/>
        <dbReference type="ChEBI" id="CHEBI:57823"/>
        <dbReference type="ChEBI" id="CHEBI:58262"/>
        <dbReference type="EC" id="2.7.7.60"/>
    </reaction>
</comment>
<evidence type="ECO:0000256" key="3">
    <source>
        <dbReference type="ARBA" id="ARBA00022695"/>
    </source>
</evidence>
<dbReference type="InterPro" id="IPR002347">
    <property type="entry name" value="SDR_fam"/>
</dbReference>
<comment type="function">
    <text evidence="4">Catalyzes the formation of 4-diphosphocytidyl-2-C-methyl-D-erythritol from CTP and 2-C-methyl-D-erythritol 4-phosphate (MEP).</text>
</comment>
<dbReference type="PRINTS" id="PR00081">
    <property type="entry name" value="GDHRDH"/>
</dbReference>
<comment type="similarity">
    <text evidence="1 5">Belongs to the short-chain dehydrogenases/reductases (SDR) family.</text>
</comment>
<proteinExistence type="inferred from homology"/>
<dbReference type="PIRSF" id="PIRSF036586">
    <property type="entry name" value="CDP-ribitol_syn"/>
    <property type="match status" value="1"/>
</dbReference>
<dbReference type="PANTHER" id="PTHR32125:SF4">
    <property type="entry name" value="2-C-METHYL-D-ERYTHRITOL 4-PHOSPHATE CYTIDYLYLTRANSFERASE, CHLOROPLASTIC"/>
    <property type="match status" value="1"/>
</dbReference>
<protein>
    <recommendedName>
        <fullName evidence="4">2-C-methyl-D-erythritol 4-phosphate cytidylyltransferase</fullName>
        <ecNumber evidence="4">2.7.7.60</ecNumber>
    </recommendedName>
    <alternativeName>
        <fullName evidence="4">4-diphosphocytidyl-2C-methyl-D-erythritol synthase</fullName>
    </alternativeName>
    <alternativeName>
        <fullName evidence="4">MEP cytidylyltransferase</fullName>
        <shortName evidence="4">MCT</shortName>
    </alternativeName>
</protein>
<reference evidence="6 7" key="1">
    <citation type="submission" date="2019-09" db="EMBL/GenBank/DDBJ databases">
        <title>Genome sequencing of strain KACC 19306.</title>
        <authorList>
            <person name="Heo J."/>
            <person name="Kim S.-J."/>
            <person name="Kim J.-S."/>
            <person name="Hong S.-B."/>
            <person name="Kwon S.-W."/>
        </authorList>
    </citation>
    <scope>NUCLEOTIDE SEQUENCE [LARGE SCALE GENOMIC DNA]</scope>
    <source>
        <strain evidence="6 7">KACC 19306</strain>
    </source>
</reference>
<dbReference type="EMBL" id="CP043505">
    <property type="protein sequence ID" value="QEO13526.1"/>
    <property type="molecule type" value="Genomic_DNA"/>
</dbReference>
<dbReference type="InterPro" id="IPR029044">
    <property type="entry name" value="Nucleotide-diphossugar_trans"/>
</dbReference>
<keyword evidence="2 4" id="KW-0808">Transferase</keyword>
<dbReference type="InterPro" id="IPR012115">
    <property type="entry name" value="CDP-ribitol_syn"/>
</dbReference>
<dbReference type="GO" id="GO:0050518">
    <property type="term" value="F:2-C-methyl-D-erythritol 4-phosphate cytidylyltransferase activity"/>
    <property type="evidence" value="ECO:0007669"/>
    <property type="project" value="UniProtKB-UniRule"/>
</dbReference>
<dbReference type="PROSITE" id="PS00061">
    <property type="entry name" value="ADH_SHORT"/>
    <property type="match status" value="1"/>
</dbReference>
<evidence type="ECO:0000256" key="1">
    <source>
        <dbReference type="ARBA" id="ARBA00006484"/>
    </source>
</evidence>
<evidence type="ECO:0000313" key="6">
    <source>
        <dbReference type="EMBL" id="QEO13526.1"/>
    </source>
</evidence>
<dbReference type="Proteomes" id="UP000324678">
    <property type="component" value="Chromosome"/>
</dbReference>
<comment type="similarity">
    <text evidence="4">Belongs to the IspD/TarI cytidylyltransferase family. IspD subfamily.</text>
</comment>
<dbReference type="RefSeq" id="WP_149159549.1">
    <property type="nucleotide sequence ID" value="NZ_CP043505.1"/>
</dbReference>
<dbReference type="SUPFAM" id="SSF51735">
    <property type="entry name" value="NAD(P)-binding Rossmann-fold domains"/>
    <property type="match status" value="1"/>
</dbReference>
<feature type="site" description="Positions MEP for the nucleophilic attack" evidence="4">
    <location>
        <position position="165"/>
    </location>
</feature>
<keyword evidence="7" id="KW-1185">Reference proteome</keyword>
<organism evidence="6 7">
    <name type="scientific">Agromyces intestinalis</name>
    <dbReference type="NCBI Taxonomy" id="2592652"/>
    <lineage>
        <taxon>Bacteria</taxon>
        <taxon>Bacillati</taxon>
        <taxon>Actinomycetota</taxon>
        <taxon>Actinomycetes</taxon>
        <taxon>Micrococcales</taxon>
        <taxon>Microbacteriaceae</taxon>
        <taxon>Agromyces</taxon>
    </lineage>
</organism>
<dbReference type="CDD" id="cd02516">
    <property type="entry name" value="CDP-ME_synthetase"/>
    <property type="match status" value="1"/>
</dbReference>
<keyword evidence="4" id="KW-0414">Isoprene biosynthesis</keyword>
<dbReference type="AlphaFoldDB" id="A0A5C1YC09"/>
<evidence type="ECO:0000313" key="7">
    <source>
        <dbReference type="Proteomes" id="UP000324678"/>
    </source>
</evidence>
<evidence type="ECO:0000256" key="4">
    <source>
        <dbReference type="HAMAP-Rule" id="MF_00108"/>
    </source>
</evidence>
<sequence length="473" mass="50608">MSSPSTSPRTIAVILAGGVGSRVGLGLPKQLIKIAGKAIVEHTLERFEASEQLDEVLVMMNAETVHELDYLRGDERFAKLIGILPGGGTRNDTTKLAIAALAERGATDDTKVLFHDAVRPFVDDRILDDCIAALDEYDAVDTAIPSADTIIEVDDASVITGIPPRSTLRRGQTPQGFRLGTIRRAYEIAAGDPEFAATDDCGVVFSYLPEVPIKVVAGSAQNMKITEPLDIHIADKIFQLQSESLSTSTAGLPDLRSRSVVVLGGSYGIGAAIADLARAAGARTHVYSRSLTGTDVTSRKLVRRALSDAAEHGPIDYVVLTAGVLSISHLVRTPKSQLRHTLDVNLLAPAKVAQEAYEYLRESRGQLLLFTSSSYTRGRAGYSVYSATKAGVVNFTQALADEWSADGIRVNCVNPQRTRTPMRTSAFGDEPAESLLEPEAVAAASLRVLTADFTGQIVDVRVEAQRSAAPPRT</sequence>
<evidence type="ECO:0000256" key="2">
    <source>
        <dbReference type="ARBA" id="ARBA00022679"/>
    </source>
</evidence>